<keyword evidence="3" id="KW-0175">Coiled coil</keyword>
<dbReference type="EMBL" id="ABCJ01000033">
    <property type="protein sequence ID" value="EDM22827.1"/>
    <property type="molecule type" value="Genomic_DNA"/>
</dbReference>
<organism evidence="6 7">
    <name type="scientific">Caminibacter mediatlanticus TB-2</name>
    <dbReference type="NCBI Taxonomy" id="391592"/>
    <lineage>
        <taxon>Bacteria</taxon>
        <taxon>Pseudomonadati</taxon>
        <taxon>Campylobacterota</taxon>
        <taxon>Epsilonproteobacteria</taxon>
        <taxon>Nautiliales</taxon>
        <taxon>Nautiliaceae</taxon>
        <taxon>Caminibacter</taxon>
    </lineage>
</organism>
<evidence type="ECO:0000313" key="7">
    <source>
        <dbReference type="Proteomes" id="UP000003288"/>
    </source>
</evidence>
<dbReference type="GO" id="GO:0016887">
    <property type="term" value="F:ATP hydrolysis activity"/>
    <property type="evidence" value="ECO:0007669"/>
    <property type="project" value="InterPro"/>
</dbReference>
<dbReference type="PANTHER" id="PTHR42855:SF1">
    <property type="entry name" value="ABC TRANSPORTER DOMAIN-CONTAINING PROTEIN"/>
    <property type="match status" value="1"/>
</dbReference>
<dbReference type="Proteomes" id="UP000003288">
    <property type="component" value="Unassembled WGS sequence"/>
</dbReference>
<feature type="coiled-coil region" evidence="3">
    <location>
        <begin position="117"/>
        <end position="144"/>
    </location>
</feature>
<feature type="non-terminal residue" evidence="6">
    <location>
        <position position="1"/>
    </location>
</feature>
<evidence type="ECO:0000313" key="6">
    <source>
        <dbReference type="EMBL" id="EDM22827.1"/>
    </source>
</evidence>
<gene>
    <name evidence="6" type="ORF">CMTB2_09231</name>
</gene>
<dbReference type="Gene3D" id="1.10.287.380">
    <property type="entry name" value="Valyl-tRNA synthetase, C-terminal domain"/>
    <property type="match status" value="1"/>
</dbReference>
<dbReference type="Gene3D" id="3.40.50.300">
    <property type="entry name" value="P-loop containing nucleotide triphosphate hydrolases"/>
    <property type="match status" value="1"/>
</dbReference>
<feature type="domain" description="ABC transporter" evidence="4">
    <location>
        <begin position="20"/>
        <end position="57"/>
    </location>
</feature>
<proteinExistence type="predicted"/>
<dbReference type="GO" id="GO:0005524">
    <property type="term" value="F:ATP binding"/>
    <property type="evidence" value="ECO:0007669"/>
    <property type="project" value="UniProtKB-KW"/>
</dbReference>
<dbReference type="GO" id="GO:0003677">
    <property type="term" value="F:DNA binding"/>
    <property type="evidence" value="ECO:0007669"/>
    <property type="project" value="InterPro"/>
</dbReference>
<evidence type="ECO:0000256" key="1">
    <source>
        <dbReference type="ARBA" id="ARBA00022741"/>
    </source>
</evidence>
<dbReference type="Pfam" id="PF00005">
    <property type="entry name" value="ABC_tran"/>
    <property type="match status" value="1"/>
</dbReference>
<keyword evidence="1" id="KW-0547">Nucleotide-binding</keyword>
<reference evidence="6 7" key="1">
    <citation type="journal article" date="2011" name="Stand. Genomic Sci.">
        <title>Draft genome sequence of Caminibacter mediatlanticus strain TB-2, an epsilonproteobacterium isolated from a deep-sea hydrothermal vent.</title>
        <authorList>
            <person name="Giovannelli D."/>
            <person name="Ferriera S."/>
            <person name="Johnson J."/>
            <person name="Kravitz S."/>
            <person name="Perez-Rodriguez I."/>
            <person name="Ricci J."/>
            <person name="O'Brien C."/>
            <person name="Voordeckers J.W."/>
            <person name="Bini E."/>
            <person name="Vetriani C."/>
        </authorList>
    </citation>
    <scope>NUCLEOTIDE SEQUENCE [LARGE SCALE GENOMIC DNA]</scope>
    <source>
        <strain evidence="6 7">TB-2</strain>
    </source>
</reference>
<evidence type="ECO:0000256" key="3">
    <source>
        <dbReference type="SAM" id="Coils"/>
    </source>
</evidence>
<keyword evidence="2" id="KW-0067">ATP-binding</keyword>
<dbReference type="SUPFAM" id="SSF52540">
    <property type="entry name" value="P-loop containing nucleoside triphosphate hydrolases"/>
    <property type="match status" value="1"/>
</dbReference>
<dbReference type="InterPro" id="IPR027417">
    <property type="entry name" value="P-loop_NTPase"/>
</dbReference>
<sequence length="220" mass="25953">VRGRNMHVYGYLREFLFPPEYLTKKIGVLSGGEKTRVALALLFTKDFDVLILDEPTNDLDIPTINILEEYLIDFNGSVILVSHDRYFVDKIAKKLFIFKGDGIIEESYIPYTEYLEIEKELKLLEELDTKKEKTEKKVKKTKKQKKLSYKEQKELEELPKLIEELELTIAEIEECLTNPECYNEKGLTTLSAELEEIKKLYEEKVERYLELEEKKEELEN</sequence>
<dbReference type="AlphaFoldDB" id="A0AAI9AFS2"/>
<dbReference type="InterPro" id="IPR037118">
    <property type="entry name" value="Val-tRNA_synth_C_sf"/>
</dbReference>
<dbReference type="PANTHER" id="PTHR42855">
    <property type="entry name" value="ABC TRANSPORTER ATP-BINDING SUBUNIT"/>
    <property type="match status" value="1"/>
</dbReference>
<dbReference type="InterPro" id="IPR003439">
    <property type="entry name" value="ABC_transporter-like_ATP-bd"/>
</dbReference>
<dbReference type="InterPro" id="IPR032524">
    <property type="entry name" value="ABC_tran_C"/>
</dbReference>
<dbReference type="Pfam" id="PF16326">
    <property type="entry name" value="ABC_tran_CTD"/>
    <property type="match status" value="1"/>
</dbReference>
<evidence type="ECO:0000259" key="4">
    <source>
        <dbReference type="Pfam" id="PF00005"/>
    </source>
</evidence>
<evidence type="ECO:0000256" key="2">
    <source>
        <dbReference type="ARBA" id="ARBA00022840"/>
    </source>
</evidence>
<evidence type="ECO:0000259" key="5">
    <source>
        <dbReference type="Pfam" id="PF16326"/>
    </source>
</evidence>
<protein>
    <submittedName>
        <fullName evidence="6">ABC transporter-related protein</fullName>
    </submittedName>
</protein>
<feature type="domain" description="ABC transporter Uup C-terminal" evidence="5">
    <location>
        <begin position="146"/>
        <end position="213"/>
    </location>
</feature>
<comment type="caution">
    <text evidence="6">The sequence shown here is derived from an EMBL/GenBank/DDBJ whole genome shotgun (WGS) entry which is preliminary data.</text>
</comment>
<accession>A0AAI9AFS2</accession>
<feature type="coiled-coil region" evidence="3">
    <location>
        <begin position="187"/>
        <end position="218"/>
    </location>
</feature>
<dbReference type="InterPro" id="IPR051309">
    <property type="entry name" value="ABCF_ATPase"/>
</dbReference>
<name>A0AAI9AFS2_9BACT</name>
<dbReference type="RefSeq" id="WP_007475900.1">
    <property type="nucleotide sequence ID" value="NZ_ABCJ01000033.1"/>
</dbReference>